<protein>
    <submittedName>
        <fullName evidence="7">Polysaccharide biosynthesis protein</fullName>
    </submittedName>
</protein>
<feature type="transmembrane region" description="Helical" evidence="6">
    <location>
        <begin position="401"/>
        <end position="422"/>
    </location>
</feature>
<gene>
    <name evidence="7" type="ORF">BB050_02170</name>
</gene>
<evidence type="ECO:0000256" key="6">
    <source>
        <dbReference type="SAM" id="Phobius"/>
    </source>
</evidence>
<feature type="transmembrane region" description="Helical" evidence="6">
    <location>
        <begin position="271"/>
        <end position="291"/>
    </location>
</feature>
<dbReference type="RefSeq" id="WP_066033548.1">
    <property type="nucleotide sequence ID" value="NZ_CP016907.1"/>
</dbReference>
<dbReference type="InterPro" id="IPR002797">
    <property type="entry name" value="Polysacc_synth"/>
</dbReference>
<evidence type="ECO:0000313" key="7">
    <source>
        <dbReference type="EMBL" id="AOC95286.1"/>
    </source>
</evidence>
<dbReference type="Pfam" id="PF01943">
    <property type="entry name" value="Polysacc_synt"/>
    <property type="match status" value="1"/>
</dbReference>
<feature type="transmembrane region" description="Helical" evidence="6">
    <location>
        <begin position="50"/>
        <end position="71"/>
    </location>
</feature>
<dbReference type="EMBL" id="CP016907">
    <property type="protein sequence ID" value="AOC95286.1"/>
    <property type="molecule type" value="Genomic_DNA"/>
</dbReference>
<dbReference type="GeneID" id="32308049"/>
<feature type="transmembrane region" description="Helical" evidence="6">
    <location>
        <begin position="230"/>
        <end position="251"/>
    </location>
</feature>
<feature type="transmembrane region" description="Helical" evidence="6">
    <location>
        <begin position="92"/>
        <end position="115"/>
    </location>
</feature>
<proteinExistence type="predicted"/>
<dbReference type="GO" id="GO:0009246">
    <property type="term" value="P:enterobacterial common antigen biosynthetic process"/>
    <property type="evidence" value="ECO:0007669"/>
    <property type="project" value="InterPro"/>
</dbReference>
<organism evidence="7 8">
    <name type="scientific">Flavobacterium anhuiense</name>
    <dbReference type="NCBI Taxonomy" id="459526"/>
    <lineage>
        <taxon>Bacteria</taxon>
        <taxon>Pseudomonadati</taxon>
        <taxon>Bacteroidota</taxon>
        <taxon>Flavobacteriia</taxon>
        <taxon>Flavobacteriales</taxon>
        <taxon>Flavobacteriaceae</taxon>
        <taxon>Flavobacterium</taxon>
    </lineage>
</organism>
<feature type="transmembrane region" description="Helical" evidence="6">
    <location>
        <begin position="127"/>
        <end position="148"/>
    </location>
</feature>
<dbReference type="InterPro" id="IPR050833">
    <property type="entry name" value="Poly_Biosynth_Transport"/>
</dbReference>
<evidence type="ECO:0000256" key="2">
    <source>
        <dbReference type="ARBA" id="ARBA00022475"/>
    </source>
</evidence>
<keyword evidence="5 6" id="KW-0472">Membrane</keyword>
<sequence length="434" mass="49554">MVKGLRQKLKILNADIFKVFSFTAISTLVKMLTSLISVKVIATIIGPSGIALLGQLNSFATIVMIIAAAGINNGVTKYVAEFNDSVEDIKKLLSTALRITLLCAFFSGILMIILSNYLSKLIMLDSSYGYVFIIFGLTVFLYALNGLIASILNGYKEFKLYVYVNIIGSLFGLVFTLILVFIWELKGALISAVTFQSFMFFISLWMIRKLPWAKKEYFLLKIDKVSFNRYFKYSLMTLVTAATAPVAQLLLRGNIMANISVVEAGWWEAMNRISNMYLMIITTSFSVYYLPRLAEIVDTQELKKEIFKAFKIIVTFLLVLFTSVYICRFLIIKILFSKDFLEMQDLFLWQLLGDFFKICSWLLAFLMIAKTMTKEFIISEVLFTSLFLILAYAFMRFAGVVGITQAYALSYFIYFLAMVVLFRKILFNKIKINE</sequence>
<keyword evidence="3 6" id="KW-0812">Transmembrane</keyword>
<feature type="transmembrane region" description="Helical" evidence="6">
    <location>
        <begin position="348"/>
        <end position="369"/>
    </location>
</feature>
<keyword evidence="4 6" id="KW-1133">Transmembrane helix</keyword>
<evidence type="ECO:0000256" key="5">
    <source>
        <dbReference type="ARBA" id="ARBA00023136"/>
    </source>
</evidence>
<name>A0AAC9GJL5_9FLAO</name>
<dbReference type="CDD" id="cd13125">
    <property type="entry name" value="MATE_like_10"/>
    <property type="match status" value="1"/>
</dbReference>
<evidence type="ECO:0000313" key="8">
    <source>
        <dbReference type="Proteomes" id="UP000093276"/>
    </source>
</evidence>
<accession>A0AAC9GJL5</accession>
<feature type="transmembrane region" description="Helical" evidence="6">
    <location>
        <begin position="20"/>
        <end position="44"/>
    </location>
</feature>
<reference evidence="7 8" key="1">
    <citation type="submission" date="2016-08" db="EMBL/GenBank/DDBJ databases">
        <title>Complete genome sequence of Flavobacterium johnsoniae strain GSE09, a volatile-producing biocontrol agent isolated from cucumber (Cucumis sativus).</title>
        <authorList>
            <person name="Jeong J.-J."/>
            <person name="Oh J.Y."/>
            <person name="Jim Y.J."/>
            <person name="Sang M.K."/>
            <person name="Kim K.D."/>
        </authorList>
    </citation>
    <scope>NUCLEOTIDE SEQUENCE [LARGE SCALE GENOMIC DNA]</scope>
    <source>
        <strain evidence="7 8">GSE09</strain>
    </source>
</reference>
<dbReference type="AlphaFoldDB" id="A0AAC9GJL5"/>
<evidence type="ECO:0000256" key="3">
    <source>
        <dbReference type="ARBA" id="ARBA00022692"/>
    </source>
</evidence>
<dbReference type="PANTHER" id="PTHR30250">
    <property type="entry name" value="PST FAMILY PREDICTED COLANIC ACID TRANSPORTER"/>
    <property type="match status" value="1"/>
</dbReference>
<comment type="subcellular location">
    <subcellularLocation>
        <location evidence="1">Cell membrane</location>
        <topology evidence="1">Multi-pass membrane protein</topology>
    </subcellularLocation>
</comment>
<feature type="transmembrane region" description="Helical" evidence="6">
    <location>
        <begin position="189"/>
        <end position="207"/>
    </location>
</feature>
<keyword evidence="2" id="KW-1003">Cell membrane</keyword>
<dbReference type="Proteomes" id="UP000093276">
    <property type="component" value="Chromosome"/>
</dbReference>
<evidence type="ECO:0000256" key="1">
    <source>
        <dbReference type="ARBA" id="ARBA00004651"/>
    </source>
</evidence>
<feature type="transmembrane region" description="Helical" evidence="6">
    <location>
        <begin position="160"/>
        <end position="183"/>
    </location>
</feature>
<dbReference type="PANTHER" id="PTHR30250:SF30">
    <property type="entry name" value="LIPID III FLIPPASE"/>
    <property type="match status" value="1"/>
</dbReference>
<evidence type="ECO:0000256" key="4">
    <source>
        <dbReference type="ARBA" id="ARBA00022989"/>
    </source>
</evidence>
<dbReference type="InterPro" id="IPR044550">
    <property type="entry name" value="WzxE"/>
</dbReference>
<feature type="transmembrane region" description="Helical" evidence="6">
    <location>
        <begin position="312"/>
        <end position="336"/>
    </location>
</feature>
<feature type="transmembrane region" description="Helical" evidence="6">
    <location>
        <begin position="376"/>
        <end position="395"/>
    </location>
</feature>
<dbReference type="GO" id="GO:0005886">
    <property type="term" value="C:plasma membrane"/>
    <property type="evidence" value="ECO:0007669"/>
    <property type="project" value="UniProtKB-SubCell"/>
</dbReference>
<dbReference type="KEGG" id="fjg:BB050_02170"/>